<gene>
    <name evidence="2" type="ORF">B0T19DRAFT_89597</name>
</gene>
<comment type="caution">
    <text evidence="2">The sequence shown here is derived from an EMBL/GenBank/DDBJ whole genome shotgun (WGS) entry which is preliminary data.</text>
</comment>
<sequence length="92" mass="10295">MMVTVLLVPRMLHSLCVLLSRSELPWPGVTEPDRSESNRIEPLVSSVARQLGSLSHVETDIATRGKKKDTTLTKISVMTSNRCQGWTRYRAA</sequence>
<organism evidence="2 3">
    <name type="scientific">Cercophora scortea</name>
    <dbReference type="NCBI Taxonomy" id="314031"/>
    <lineage>
        <taxon>Eukaryota</taxon>
        <taxon>Fungi</taxon>
        <taxon>Dikarya</taxon>
        <taxon>Ascomycota</taxon>
        <taxon>Pezizomycotina</taxon>
        <taxon>Sordariomycetes</taxon>
        <taxon>Sordariomycetidae</taxon>
        <taxon>Sordariales</taxon>
        <taxon>Lasiosphaeriaceae</taxon>
        <taxon>Cercophora</taxon>
    </lineage>
</organism>
<name>A0AAE0IVY0_9PEZI</name>
<protein>
    <recommendedName>
        <fullName evidence="4">Secreted protein</fullName>
    </recommendedName>
</protein>
<evidence type="ECO:0000313" key="3">
    <source>
        <dbReference type="Proteomes" id="UP001286456"/>
    </source>
</evidence>
<evidence type="ECO:0000313" key="2">
    <source>
        <dbReference type="EMBL" id="KAK3331945.1"/>
    </source>
</evidence>
<evidence type="ECO:0000256" key="1">
    <source>
        <dbReference type="SAM" id="SignalP"/>
    </source>
</evidence>
<keyword evidence="1" id="KW-0732">Signal</keyword>
<keyword evidence="3" id="KW-1185">Reference proteome</keyword>
<dbReference type="EMBL" id="JAUEPO010000002">
    <property type="protein sequence ID" value="KAK3331945.1"/>
    <property type="molecule type" value="Genomic_DNA"/>
</dbReference>
<reference evidence="2" key="1">
    <citation type="journal article" date="2023" name="Mol. Phylogenet. Evol.">
        <title>Genome-scale phylogeny and comparative genomics of the fungal order Sordariales.</title>
        <authorList>
            <person name="Hensen N."/>
            <person name="Bonometti L."/>
            <person name="Westerberg I."/>
            <person name="Brannstrom I.O."/>
            <person name="Guillou S."/>
            <person name="Cros-Aarteil S."/>
            <person name="Calhoun S."/>
            <person name="Haridas S."/>
            <person name="Kuo A."/>
            <person name="Mondo S."/>
            <person name="Pangilinan J."/>
            <person name="Riley R."/>
            <person name="LaButti K."/>
            <person name="Andreopoulos B."/>
            <person name="Lipzen A."/>
            <person name="Chen C."/>
            <person name="Yan M."/>
            <person name="Daum C."/>
            <person name="Ng V."/>
            <person name="Clum A."/>
            <person name="Steindorff A."/>
            <person name="Ohm R.A."/>
            <person name="Martin F."/>
            <person name="Silar P."/>
            <person name="Natvig D.O."/>
            <person name="Lalanne C."/>
            <person name="Gautier V."/>
            <person name="Ament-Velasquez S.L."/>
            <person name="Kruys A."/>
            <person name="Hutchinson M.I."/>
            <person name="Powell A.J."/>
            <person name="Barry K."/>
            <person name="Miller A.N."/>
            <person name="Grigoriev I.V."/>
            <person name="Debuchy R."/>
            <person name="Gladieux P."/>
            <person name="Hiltunen Thoren M."/>
            <person name="Johannesson H."/>
        </authorList>
    </citation>
    <scope>NUCLEOTIDE SEQUENCE</scope>
    <source>
        <strain evidence="2">SMH4131-1</strain>
    </source>
</reference>
<feature type="signal peptide" evidence="1">
    <location>
        <begin position="1"/>
        <end position="22"/>
    </location>
</feature>
<dbReference type="Proteomes" id="UP001286456">
    <property type="component" value="Unassembled WGS sequence"/>
</dbReference>
<feature type="chain" id="PRO_5042003545" description="Secreted protein" evidence="1">
    <location>
        <begin position="23"/>
        <end position="92"/>
    </location>
</feature>
<proteinExistence type="predicted"/>
<accession>A0AAE0IVY0</accession>
<evidence type="ECO:0008006" key="4">
    <source>
        <dbReference type="Google" id="ProtNLM"/>
    </source>
</evidence>
<reference evidence="2" key="2">
    <citation type="submission" date="2023-06" db="EMBL/GenBank/DDBJ databases">
        <authorList>
            <consortium name="Lawrence Berkeley National Laboratory"/>
            <person name="Haridas S."/>
            <person name="Hensen N."/>
            <person name="Bonometti L."/>
            <person name="Westerberg I."/>
            <person name="Brannstrom I.O."/>
            <person name="Guillou S."/>
            <person name="Cros-Aarteil S."/>
            <person name="Calhoun S."/>
            <person name="Kuo A."/>
            <person name="Mondo S."/>
            <person name="Pangilinan J."/>
            <person name="Riley R."/>
            <person name="Labutti K."/>
            <person name="Andreopoulos B."/>
            <person name="Lipzen A."/>
            <person name="Chen C."/>
            <person name="Yanf M."/>
            <person name="Daum C."/>
            <person name="Ng V."/>
            <person name="Clum A."/>
            <person name="Steindorff A."/>
            <person name="Ohm R."/>
            <person name="Martin F."/>
            <person name="Silar P."/>
            <person name="Natvig D."/>
            <person name="Lalanne C."/>
            <person name="Gautier V."/>
            <person name="Ament-Velasquez S.L."/>
            <person name="Kruys A."/>
            <person name="Hutchinson M.I."/>
            <person name="Powell A.J."/>
            <person name="Barry K."/>
            <person name="Miller A.N."/>
            <person name="Grigoriev I.V."/>
            <person name="Debuchy R."/>
            <person name="Gladieux P."/>
            <person name="Thoren M.H."/>
            <person name="Johannesson H."/>
        </authorList>
    </citation>
    <scope>NUCLEOTIDE SEQUENCE</scope>
    <source>
        <strain evidence="2">SMH4131-1</strain>
    </source>
</reference>
<dbReference type="AlphaFoldDB" id="A0AAE0IVY0"/>